<keyword evidence="2" id="KW-1185">Reference proteome</keyword>
<dbReference type="Proteomes" id="UP000694401">
    <property type="component" value="Unassembled WGS sequence"/>
</dbReference>
<protein>
    <submittedName>
        <fullName evidence="1">Uncharacterized protein</fullName>
    </submittedName>
</protein>
<proteinExistence type="predicted"/>
<organism evidence="1 2">
    <name type="scientific">Zosterops lateralis melanops</name>
    <dbReference type="NCBI Taxonomy" id="1220523"/>
    <lineage>
        <taxon>Eukaryota</taxon>
        <taxon>Metazoa</taxon>
        <taxon>Chordata</taxon>
        <taxon>Craniata</taxon>
        <taxon>Vertebrata</taxon>
        <taxon>Euteleostomi</taxon>
        <taxon>Archelosauria</taxon>
        <taxon>Archosauria</taxon>
        <taxon>Dinosauria</taxon>
        <taxon>Saurischia</taxon>
        <taxon>Theropoda</taxon>
        <taxon>Coelurosauria</taxon>
        <taxon>Aves</taxon>
        <taxon>Neognathae</taxon>
        <taxon>Neoaves</taxon>
        <taxon>Telluraves</taxon>
        <taxon>Australaves</taxon>
        <taxon>Passeriformes</taxon>
        <taxon>Sylvioidea</taxon>
        <taxon>Zosteropidae</taxon>
        <taxon>Zosterops</taxon>
    </lineage>
</organism>
<dbReference type="AlphaFoldDB" id="A0A8D2Q292"/>
<sequence>MQLNRKIKPERTSIQTLLLVPHISIYTKKTILLIFLTLKKFTSLKDYLCSGNTRIVTVIWYGTPNTSENTLERVLR</sequence>
<evidence type="ECO:0000313" key="1">
    <source>
        <dbReference type="Ensembl" id="ENSZLMP00000021045.1"/>
    </source>
</evidence>
<name>A0A8D2Q292_ZOSLA</name>
<dbReference type="Ensembl" id="ENSZLMT00000021603.1">
    <property type="protein sequence ID" value="ENSZLMP00000021045.1"/>
    <property type="gene ID" value="ENSZLMG00000014429.1"/>
</dbReference>
<reference evidence="1" key="1">
    <citation type="submission" date="2025-08" db="UniProtKB">
        <authorList>
            <consortium name="Ensembl"/>
        </authorList>
    </citation>
    <scope>IDENTIFICATION</scope>
</reference>
<evidence type="ECO:0000313" key="2">
    <source>
        <dbReference type="Proteomes" id="UP000694401"/>
    </source>
</evidence>
<accession>A0A8D2Q292</accession>
<reference evidence="1" key="2">
    <citation type="submission" date="2025-09" db="UniProtKB">
        <authorList>
            <consortium name="Ensembl"/>
        </authorList>
    </citation>
    <scope>IDENTIFICATION</scope>
</reference>